<comment type="caution">
    <text evidence="1">The sequence shown here is derived from an EMBL/GenBank/DDBJ whole genome shotgun (WGS) entry which is preliminary data.</text>
</comment>
<protein>
    <submittedName>
        <fullName evidence="1">Uncharacterized protein</fullName>
    </submittedName>
</protein>
<reference evidence="1 2" key="1">
    <citation type="submission" date="2018-07" db="EMBL/GenBank/DDBJ databases">
        <title>A draft genome of a endophytic bacteria, a new species of Pedobacter.</title>
        <authorList>
            <person name="Zhang Z.D."/>
            <person name="Chen Z.J."/>
        </authorList>
    </citation>
    <scope>NUCLEOTIDE SEQUENCE [LARGE SCALE GENOMIC DNA]</scope>
    <source>
        <strain evidence="1 2">RS10</strain>
    </source>
</reference>
<evidence type="ECO:0000313" key="1">
    <source>
        <dbReference type="EMBL" id="RBQ07946.1"/>
    </source>
</evidence>
<gene>
    <name evidence="1" type="ORF">DRW42_10150</name>
</gene>
<keyword evidence="2" id="KW-1185">Reference proteome</keyword>
<evidence type="ECO:0000313" key="2">
    <source>
        <dbReference type="Proteomes" id="UP000252081"/>
    </source>
</evidence>
<dbReference type="AlphaFoldDB" id="A0A366L290"/>
<sequence length="61" mass="7251">MVKSKKQLTCGMAAIGQHEKERLYTTITEMRSGDLGGKIKAYYIINWLYKQYNFSWNHIRH</sequence>
<organism evidence="1 2">
    <name type="scientific">Pedobacter miscanthi</name>
    <dbReference type="NCBI Taxonomy" id="2259170"/>
    <lineage>
        <taxon>Bacteria</taxon>
        <taxon>Pseudomonadati</taxon>
        <taxon>Bacteroidota</taxon>
        <taxon>Sphingobacteriia</taxon>
        <taxon>Sphingobacteriales</taxon>
        <taxon>Sphingobacteriaceae</taxon>
        <taxon>Pedobacter</taxon>
    </lineage>
</organism>
<name>A0A366L290_9SPHI</name>
<proteinExistence type="predicted"/>
<dbReference type="Proteomes" id="UP000252081">
    <property type="component" value="Unassembled WGS sequence"/>
</dbReference>
<accession>A0A366L290</accession>
<dbReference type="EMBL" id="QNQU01000007">
    <property type="protein sequence ID" value="RBQ07946.1"/>
    <property type="molecule type" value="Genomic_DNA"/>
</dbReference>